<sequence>MRTSQFTQAVVVLATASQSFAQTFSKCDPTKKTGCANNPALPASLDSDFGAATIPPNWIKIESQGSITKENGASSFIVGKQNDSPTADTTGYALFGSFSVEMKAAPGVGIVSSIVLESDNLDEVDWELIGGNNTHIQTNYFGKGDTSTYDRAVWHPIADPQANFHTYTVTWTQDKILWIIDDVVVRSLAYKDAKGGSRFPQTPMRLRLGSWAGGDPTNGQGTIEWAGGKTDFSKAPFAMVVRRVSITNYSPGKEYQWTDQSGSFDSIKVV</sequence>
<gene>
    <name evidence="15" type="ORF">EJ06DRAFT_455397</name>
</gene>
<keyword evidence="15" id="KW-0430">Lectin</keyword>
<evidence type="ECO:0000256" key="13">
    <source>
        <dbReference type="SAM" id="SignalP"/>
    </source>
</evidence>
<keyword evidence="4" id="KW-0328">Glycosyltransferase</keyword>
<dbReference type="EC" id="3.2.1.14" evidence="3"/>
<evidence type="ECO:0000313" key="15">
    <source>
        <dbReference type="EMBL" id="KAF2397758.1"/>
    </source>
</evidence>
<comment type="catalytic activity">
    <reaction evidence="1">
        <text>Random endo-hydrolysis of N-acetyl-beta-D-glucosaminide (1-&gt;4)-beta-linkages in chitin and chitodextrins.</text>
        <dbReference type="EC" id="3.2.1.14"/>
    </reaction>
</comment>
<dbReference type="PROSITE" id="PS51762">
    <property type="entry name" value="GH16_2"/>
    <property type="match status" value="1"/>
</dbReference>
<dbReference type="InterPro" id="IPR000757">
    <property type="entry name" value="Beta-glucanase-like"/>
</dbReference>
<comment type="similarity">
    <text evidence="12">Belongs to the glycosyl hydrolase 16 family. CRH1 subfamily.</text>
</comment>
<dbReference type="GO" id="GO:0031505">
    <property type="term" value="P:fungal-type cell wall organization"/>
    <property type="evidence" value="ECO:0007669"/>
    <property type="project" value="TreeGrafter"/>
</dbReference>
<evidence type="ECO:0000256" key="9">
    <source>
        <dbReference type="ARBA" id="ARBA00023180"/>
    </source>
</evidence>
<keyword evidence="8" id="KW-0472">Membrane</keyword>
<evidence type="ECO:0000256" key="12">
    <source>
        <dbReference type="ARBA" id="ARBA00038074"/>
    </source>
</evidence>
<keyword evidence="11" id="KW-0961">Cell wall biogenesis/degradation</keyword>
<evidence type="ECO:0000256" key="8">
    <source>
        <dbReference type="ARBA" id="ARBA00023136"/>
    </source>
</evidence>
<evidence type="ECO:0000259" key="14">
    <source>
        <dbReference type="PROSITE" id="PS51762"/>
    </source>
</evidence>
<dbReference type="GO" id="GO:0030246">
    <property type="term" value="F:carbohydrate binding"/>
    <property type="evidence" value="ECO:0007669"/>
    <property type="project" value="UniProtKB-KW"/>
</dbReference>
<keyword evidence="9" id="KW-0325">Glycoprotein</keyword>
<evidence type="ECO:0000256" key="2">
    <source>
        <dbReference type="ARBA" id="ARBA00004370"/>
    </source>
</evidence>
<evidence type="ECO:0000256" key="10">
    <source>
        <dbReference type="ARBA" id="ARBA00023295"/>
    </source>
</evidence>
<proteinExistence type="inferred from homology"/>
<feature type="non-terminal residue" evidence="15">
    <location>
        <position position="270"/>
    </location>
</feature>
<evidence type="ECO:0000256" key="11">
    <source>
        <dbReference type="ARBA" id="ARBA00023316"/>
    </source>
</evidence>
<reference evidence="15" key="1">
    <citation type="journal article" date="2020" name="Stud. Mycol.">
        <title>101 Dothideomycetes genomes: a test case for predicting lifestyles and emergence of pathogens.</title>
        <authorList>
            <person name="Haridas S."/>
            <person name="Albert R."/>
            <person name="Binder M."/>
            <person name="Bloem J."/>
            <person name="Labutti K."/>
            <person name="Salamov A."/>
            <person name="Andreopoulos B."/>
            <person name="Baker S."/>
            <person name="Barry K."/>
            <person name="Bills G."/>
            <person name="Bluhm B."/>
            <person name="Cannon C."/>
            <person name="Castanera R."/>
            <person name="Culley D."/>
            <person name="Daum C."/>
            <person name="Ezra D."/>
            <person name="Gonzalez J."/>
            <person name="Henrissat B."/>
            <person name="Kuo A."/>
            <person name="Liang C."/>
            <person name="Lipzen A."/>
            <person name="Lutzoni F."/>
            <person name="Magnuson J."/>
            <person name="Mondo S."/>
            <person name="Nolan M."/>
            <person name="Ohm R."/>
            <person name="Pangilinan J."/>
            <person name="Park H.-J."/>
            <person name="Ramirez L."/>
            <person name="Alfaro M."/>
            <person name="Sun H."/>
            <person name="Tritt A."/>
            <person name="Yoshinaga Y."/>
            <person name="Zwiers L.-H."/>
            <person name="Turgeon B."/>
            <person name="Goodwin S."/>
            <person name="Spatafora J."/>
            <person name="Crous P."/>
            <person name="Grigoriev I."/>
        </authorList>
    </citation>
    <scope>NUCLEOTIDE SEQUENCE</scope>
    <source>
        <strain evidence="15">CBS 262.69</strain>
    </source>
</reference>
<dbReference type="InterPro" id="IPR013320">
    <property type="entry name" value="ConA-like_dom_sf"/>
</dbReference>
<keyword evidence="5" id="KW-0808">Transferase</keyword>
<organism evidence="15 16">
    <name type="scientific">Trichodelitschia bisporula</name>
    <dbReference type="NCBI Taxonomy" id="703511"/>
    <lineage>
        <taxon>Eukaryota</taxon>
        <taxon>Fungi</taxon>
        <taxon>Dikarya</taxon>
        <taxon>Ascomycota</taxon>
        <taxon>Pezizomycotina</taxon>
        <taxon>Dothideomycetes</taxon>
        <taxon>Dothideomycetes incertae sedis</taxon>
        <taxon>Phaeotrichales</taxon>
        <taxon>Phaeotrichaceae</taxon>
        <taxon>Trichodelitschia</taxon>
    </lineage>
</organism>
<dbReference type="GO" id="GO:0009277">
    <property type="term" value="C:fungal-type cell wall"/>
    <property type="evidence" value="ECO:0007669"/>
    <property type="project" value="TreeGrafter"/>
</dbReference>
<dbReference type="EMBL" id="ML996702">
    <property type="protein sequence ID" value="KAF2397758.1"/>
    <property type="molecule type" value="Genomic_DNA"/>
</dbReference>
<accession>A0A6G1HNW4</accession>
<dbReference type="GO" id="GO:0016757">
    <property type="term" value="F:glycosyltransferase activity"/>
    <property type="evidence" value="ECO:0007669"/>
    <property type="project" value="UniProtKB-KW"/>
</dbReference>
<dbReference type="Gene3D" id="2.60.120.200">
    <property type="match status" value="1"/>
</dbReference>
<dbReference type="GO" id="GO:0005975">
    <property type="term" value="P:carbohydrate metabolic process"/>
    <property type="evidence" value="ECO:0007669"/>
    <property type="project" value="InterPro"/>
</dbReference>
<keyword evidence="6 13" id="KW-0732">Signal</keyword>
<dbReference type="Proteomes" id="UP000799640">
    <property type="component" value="Unassembled WGS sequence"/>
</dbReference>
<feature type="signal peptide" evidence="13">
    <location>
        <begin position="1"/>
        <end position="21"/>
    </location>
</feature>
<dbReference type="PANTHER" id="PTHR10963">
    <property type="entry name" value="GLYCOSYL HYDROLASE-RELATED"/>
    <property type="match status" value="1"/>
</dbReference>
<evidence type="ECO:0000256" key="6">
    <source>
        <dbReference type="ARBA" id="ARBA00022729"/>
    </source>
</evidence>
<dbReference type="GO" id="GO:0016020">
    <property type="term" value="C:membrane"/>
    <property type="evidence" value="ECO:0007669"/>
    <property type="project" value="UniProtKB-SubCell"/>
</dbReference>
<dbReference type="SUPFAM" id="SSF49899">
    <property type="entry name" value="Concanavalin A-like lectins/glucanases"/>
    <property type="match status" value="1"/>
</dbReference>
<keyword evidence="7" id="KW-0378">Hydrolase</keyword>
<dbReference type="OrthoDB" id="4781at2759"/>
<evidence type="ECO:0000256" key="7">
    <source>
        <dbReference type="ARBA" id="ARBA00022801"/>
    </source>
</evidence>
<name>A0A6G1HNW4_9PEZI</name>
<evidence type="ECO:0000313" key="16">
    <source>
        <dbReference type="Proteomes" id="UP000799640"/>
    </source>
</evidence>
<feature type="domain" description="GH16" evidence="14">
    <location>
        <begin position="47"/>
        <end position="241"/>
    </location>
</feature>
<evidence type="ECO:0000256" key="5">
    <source>
        <dbReference type="ARBA" id="ARBA00022679"/>
    </source>
</evidence>
<keyword evidence="16" id="KW-1185">Reference proteome</keyword>
<comment type="subcellular location">
    <subcellularLocation>
        <location evidence="2">Membrane</location>
    </subcellularLocation>
</comment>
<dbReference type="PANTHER" id="PTHR10963:SF27">
    <property type="entry name" value="GLYCOSIDASE-RELATED"/>
    <property type="match status" value="1"/>
</dbReference>
<dbReference type="CDD" id="cd02183">
    <property type="entry name" value="GH16_fungal_CRH1_transglycosylase"/>
    <property type="match status" value="1"/>
</dbReference>
<dbReference type="AlphaFoldDB" id="A0A6G1HNW4"/>
<protein>
    <recommendedName>
        <fullName evidence="3">chitinase</fullName>
        <ecNumber evidence="3">3.2.1.14</ecNumber>
    </recommendedName>
</protein>
<dbReference type="InterPro" id="IPR050546">
    <property type="entry name" value="Glycosyl_Hydrlase_16"/>
</dbReference>
<dbReference type="GO" id="GO:0008843">
    <property type="term" value="F:endochitinase activity"/>
    <property type="evidence" value="ECO:0007669"/>
    <property type="project" value="UniProtKB-EC"/>
</dbReference>
<feature type="chain" id="PRO_5026091457" description="chitinase" evidence="13">
    <location>
        <begin position="22"/>
        <end position="270"/>
    </location>
</feature>
<evidence type="ECO:0000256" key="4">
    <source>
        <dbReference type="ARBA" id="ARBA00022676"/>
    </source>
</evidence>
<evidence type="ECO:0000256" key="3">
    <source>
        <dbReference type="ARBA" id="ARBA00012729"/>
    </source>
</evidence>
<dbReference type="Pfam" id="PF00722">
    <property type="entry name" value="Glyco_hydro_16"/>
    <property type="match status" value="1"/>
</dbReference>
<keyword evidence="10" id="KW-0326">Glycosidase</keyword>
<evidence type="ECO:0000256" key="1">
    <source>
        <dbReference type="ARBA" id="ARBA00000822"/>
    </source>
</evidence>